<evidence type="ECO:0008006" key="3">
    <source>
        <dbReference type="Google" id="ProtNLM"/>
    </source>
</evidence>
<name>S7Q1E3_GLOTA</name>
<dbReference type="HOGENOM" id="CLU_041942_1_0_1"/>
<proteinExistence type="predicted"/>
<dbReference type="OMA" id="MWMESIM"/>
<keyword evidence="2" id="KW-1185">Reference proteome</keyword>
<evidence type="ECO:0000313" key="2">
    <source>
        <dbReference type="Proteomes" id="UP000030669"/>
    </source>
</evidence>
<organism evidence="1 2">
    <name type="scientific">Gloeophyllum trabeum (strain ATCC 11539 / FP-39264 / Madison 617)</name>
    <name type="common">Brown rot fungus</name>
    <dbReference type="NCBI Taxonomy" id="670483"/>
    <lineage>
        <taxon>Eukaryota</taxon>
        <taxon>Fungi</taxon>
        <taxon>Dikarya</taxon>
        <taxon>Basidiomycota</taxon>
        <taxon>Agaricomycotina</taxon>
        <taxon>Agaricomycetes</taxon>
        <taxon>Gloeophyllales</taxon>
        <taxon>Gloeophyllaceae</taxon>
        <taxon>Gloeophyllum</taxon>
    </lineage>
</organism>
<dbReference type="eggNOG" id="ENOG502SWMB">
    <property type="taxonomic scope" value="Eukaryota"/>
</dbReference>
<dbReference type="GeneID" id="19302223"/>
<sequence>MADCPTELWQHIFAYACTDGGRTGCSLSLVSKFVREASAPFRYQSVLVEGTARLSCFLAVWERNPDRRSKILHLLLCDTPPHHTYRPSASPRFIRLSDEWVDLMCRLLSAVSHSLLTLTIYMKGARSFLLPPVAFPTLEELSVHGDYFDVVCDQAVSLPNLSALHFGGTRRLWKGGMTASLLPMLSKVAPALTHLAVTSDASFDWREALAKPKCKPNFDSSSQTKLAALFPSLQHVAVRLVPWQPKGTLAFQAAYEAQWEVLRKVSVQKHAIEFELRPARRIDEDPYPEMKESWLKGASTGSL</sequence>
<gene>
    <name evidence="1" type="ORF">GLOTRDRAFT_131112</name>
</gene>
<evidence type="ECO:0000313" key="1">
    <source>
        <dbReference type="EMBL" id="EPQ53781.1"/>
    </source>
</evidence>
<dbReference type="AlphaFoldDB" id="S7Q1E3"/>
<protein>
    <recommendedName>
        <fullName evidence="3">F-box domain-containing protein</fullName>
    </recommendedName>
</protein>
<dbReference type="KEGG" id="gtr:GLOTRDRAFT_131112"/>
<dbReference type="EMBL" id="KB469305">
    <property type="protein sequence ID" value="EPQ53781.1"/>
    <property type="molecule type" value="Genomic_DNA"/>
</dbReference>
<dbReference type="Proteomes" id="UP000030669">
    <property type="component" value="Unassembled WGS sequence"/>
</dbReference>
<dbReference type="OrthoDB" id="2748701at2759"/>
<accession>S7Q1E3</accession>
<dbReference type="RefSeq" id="XP_007868066.1">
    <property type="nucleotide sequence ID" value="XM_007869875.1"/>
</dbReference>
<reference evidence="1 2" key="1">
    <citation type="journal article" date="2012" name="Science">
        <title>The Paleozoic origin of enzymatic lignin decomposition reconstructed from 31 fungal genomes.</title>
        <authorList>
            <person name="Floudas D."/>
            <person name="Binder M."/>
            <person name="Riley R."/>
            <person name="Barry K."/>
            <person name="Blanchette R.A."/>
            <person name="Henrissat B."/>
            <person name="Martinez A.T."/>
            <person name="Otillar R."/>
            <person name="Spatafora J.W."/>
            <person name="Yadav J.S."/>
            <person name="Aerts A."/>
            <person name="Benoit I."/>
            <person name="Boyd A."/>
            <person name="Carlson A."/>
            <person name="Copeland A."/>
            <person name="Coutinho P.M."/>
            <person name="de Vries R.P."/>
            <person name="Ferreira P."/>
            <person name="Findley K."/>
            <person name="Foster B."/>
            <person name="Gaskell J."/>
            <person name="Glotzer D."/>
            <person name="Gorecki P."/>
            <person name="Heitman J."/>
            <person name="Hesse C."/>
            <person name="Hori C."/>
            <person name="Igarashi K."/>
            <person name="Jurgens J.A."/>
            <person name="Kallen N."/>
            <person name="Kersten P."/>
            <person name="Kohler A."/>
            <person name="Kuees U."/>
            <person name="Kumar T.K.A."/>
            <person name="Kuo A."/>
            <person name="LaButti K."/>
            <person name="Larrondo L.F."/>
            <person name="Lindquist E."/>
            <person name="Ling A."/>
            <person name="Lombard V."/>
            <person name="Lucas S."/>
            <person name="Lundell T."/>
            <person name="Martin R."/>
            <person name="McLaughlin D.J."/>
            <person name="Morgenstern I."/>
            <person name="Morin E."/>
            <person name="Murat C."/>
            <person name="Nagy L.G."/>
            <person name="Nolan M."/>
            <person name="Ohm R.A."/>
            <person name="Patyshakuliyeva A."/>
            <person name="Rokas A."/>
            <person name="Ruiz-Duenas F.J."/>
            <person name="Sabat G."/>
            <person name="Salamov A."/>
            <person name="Samejima M."/>
            <person name="Schmutz J."/>
            <person name="Slot J.C."/>
            <person name="St John F."/>
            <person name="Stenlid J."/>
            <person name="Sun H."/>
            <person name="Sun S."/>
            <person name="Syed K."/>
            <person name="Tsang A."/>
            <person name="Wiebenga A."/>
            <person name="Young D."/>
            <person name="Pisabarro A."/>
            <person name="Eastwood D.C."/>
            <person name="Martin F."/>
            <person name="Cullen D."/>
            <person name="Grigoriev I.V."/>
            <person name="Hibbett D.S."/>
        </authorList>
    </citation>
    <scope>NUCLEOTIDE SEQUENCE [LARGE SCALE GENOMIC DNA]</scope>
    <source>
        <strain evidence="1 2">ATCC 11539</strain>
    </source>
</reference>